<evidence type="ECO:0000256" key="2">
    <source>
        <dbReference type="SAM" id="MobiDB-lite"/>
    </source>
</evidence>
<dbReference type="InterPro" id="IPR003313">
    <property type="entry name" value="AraC-bd"/>
</dbReference>
<dbReference type="AlphaFoldDB" id="A0A9X4KL35"/>
<dbReference type="Proteomes" id="UP001153387">
    <property type="component" value="Unassembled WGS sequence"/>
</dbReference>
<evidence type="ECO:0000256" key="1">
    <source>
        <dbReference type="ARBA" id="ARBA00023125"/>
    </source>
</evidence>
<evidence type="ECO:0000313" key="5">
    <source>
        <dbReference type="Proteomes" id="UP001153387"/>
    </source>
</evidence>
<gene>
    <name evidence="4" type="ORF">OMP38_25960</name>
</gene>
<dbReference type="Pfam" id="PF02311">
    <property type="entry name" value="AraC_binding"/>
    <property type="match status" value="1"/>
</dbReference>
<dbReference type="EMBL" id="JAPDHZ010000004">
    <property type="protein sequence ID" value="MDG0793885.1"/>
    <property type="molecule type" value="Genomic_DNA"/>
</dbReference>
<dbReference type="InterPro" id="IPR037923">
    <property type="entry name" value="HTH-like"/>
</dbReference>
<keyword evidence="5" id="KW-1185">Reference proteome</keyword>
<proteinExistence type="predicted"/>
<dbReference type="GO" id="GO:0006355">
    <property type="term" value="P:regulation of DNA-templated transcription"/>
    <property type="evidence" value="ECO:0007669"/>
    <property type="project" value="InterPro"/>
</dbReference>
<organism evidence="4 5">
    <name type="scientific">Cohnella ginsengisoli</name>
    <dbReference type="NCBI Taxonomy" id="425004"/>
    <lineage>
        <taxon>Bacteria</taxon>
        <taxon>Bacillati</taxon>
        <taxon>Bacillota</taxon>
        <taxon>Bacilli</taxon>
        <taxon>Bacillales</taxon>
        <taxon>Paenibacillaceae</taxon>
        <taxon>Cohnella</taxon>
    </lineage>
</organism>
<feature type="region of interest" description="Disordered" evidence="2">
    <location>
        <begin position="147"/>
        <end position="203"/>
    </location>
</feature>
<evidence type="ECO:0000259" key="3">
    <source>
        <dbReference type="Pfam" id="PF02311"/>
    </source>
</evidence>
<dbReference type="InterPro" id="IPR014710">
    <property type="entry name" value="RmlC-like_jellyroll"/>
</dbReference>
<keyword evidence="1" id="KW-0238">DNA-binding</keyword>
<sequence length="219" mass="24639">MESFIKAVENAQPVVHFANRWVSSPGESFGPRTIGDYQWIFVRSGKGSARIGGQSYRVYSGCLFAYGPGQPHWFRSSDDDPLVLYGLHFGYAGHAGLDDVLRMIQDVDWDRFEKTNPDVSVPFPARMETGAWPLPYFERLVEEYRGEPDAERPGVKGTDHRASGQSRTMGYRQAVYGDAAGQTNPPRKRKLAEQGNGELSDRMDNGRAAIRPRLYFPFV</sequence>
<dbReference type="GO" id="GO:0003677">
    <property type="term" value="F:DNA binding"/>
    <property type="evidence" value="ECO:0007669"/>
    <property type="project" value="UniProtKB-KW"/>
</dbReference>
<name>A0A9X4KL35_9BACL</name>
<dbReference type="SUPFAM" id="SSF51215">
    <property type="entry name" value="Regulatory protein AraC"/>
    <property type="match status" value="1"/>
</dbReference>
<comment type="caution">
    <text evidence="4">The sequence shown here is derived from an EMBL/GenBank/DDBJ whole genome shotgun (WGS) entry which is preliminary data.</text>
</comment>
<accession>A0A9X4KL35</accession>
<feature type="compositionally biased region" description="Basic and acidic residues" evidence="2">
    <location>
        <begin position="147"/>
        <end position="162"/>
    </location>
</feature>
<reference evidence="4 5" key="1">
    <citation type="submission" date="2022-10" db="EMBL/GenBank/DDBJ databases">
        <title>Comparative genomic analysis of Cohnella hashimotonis sp. nov., isolated from the International Space Station.</title>
        <authorList>
            <person name="Simpson A."/>
            <person name="Venkateswaran K."/>
        </authorList>
    </citation>
    <scope>NUCLEOTIDE SEQUENCE [LARGE SCALE GENOMIC DNA]</scope>
    <source>
        <strain evidence="4 5">DSM 18997</strain>
    </source>
</reference>
<dbReference type="Gene3D" id="2.60.120.10">
    <property type="entry name" value="Jelly Rolls"/>
    <property type="match status" value="1"/>
</dbReference>
<feature type="domain" description="AraC-type arabinose-binding/dimerisation" evidence="3">
    <location>
        <begin position="24"/>
        <end position="89"/>
    </location>
</feature>
<evidence type="ECO:0000313" key="4">
    <source>
        <dbReference type="EMBL" id="MDG0793885.1"/>
    </source>
</evidence>
<dbReference type="RefSeq" id="WP_277567600.1">
    <property type="nucleotide sequence ID" value="NZ_JAPDHZ010000004.1"/>
</dbReference>
<protein>
    <submittedName>
        <fullName evidence="4">AraC family ligand binding domain-containing protein</fullName>
    </submittedName>
</protein>